<dbReference type="InParanoid" id="B1N3B1"/>
<dbReference type="EMBL" id="DS571208">
    <property type="protein sequence ID" value="EDS89545.1"/>
    <property type="molecule type" value="Genomic_DNA"/>
</dbReference>
<dbReference type="HOGENOM" id="CLU_1716699_0_0_1"/>
<protein>
    <submittedName>
        <fullName evidence="2">Uncharacterized protein</fullName>
    </submittedName>
</protein>
<sequence length="153" mass="17719">MSLSIIHALLILFNSWVNINPSNISSLGHFSKFFINEINPDNQLRLFNYLILHLDDLDLKPIHPIPFPSAAPHNLSADYIIQSIFNEIDYKPMSAISILEHPYNETRTLLMKQNSFQKLNLTPPRIRSIIRIGDRKNSNQRLVHNMSESLNLF</sequence>
<evidence type="ECO:0000313" key="3">
    <source>
        <dbReference type="Proteomes" id="UP000001926"/>
    </source>
</evidence>
<feature type="chain" id="PRO_5002767382" evidence="1">
    <location>
        <begin position="22"/>
        <end position="153"/>
    </location>
</feature>
<dbReference type="VEuPathDB" id="AmoebaDB:EHI8A_135180"/>
<dbReference type="VEuPathDB" id="AmoebaDB:EHI5A_163330"/>
<dbReference type="KEGG" id="ehi:EHI_030730"/>
<accession>B1N3B1</accession>
<reference evidence="2" key="2">
    <citation type="submission" date="2007-03" db="EMBL/GenBank/DDBJ databases">
        <authorList>
            <person name="Lorenzi H."/>
            <person name="Amedeo P."/>
            <person name="Inman J."/>
            <person name="Schobel S."/>
            <person name="Caler E."/>
        </authorList>
    </citation>
    <scope>GENOME REANNOTATION</scope>
    <source>
        <strain evidence="2">HM-1:IMSS</strain>
    </source>
</reference>
<evidence type="ECO:0000256" key="1">
    <source>
        <dbReference type="SAM" id="SignalP"/>
    </source>
</evidence>
<gene>
    <name evidence="2" type="ORF">EHI_030730</name>
</gene>
<keyword evidence="3" id="KW-1185">Reference proteome</keyword>
<organism evidence="2 3">
    <name type="scientific">Entamoeba histolytica (strain ATCC 30459 / HM-1:IMSS / ABRM)</name>
    <dbReference type="NCBI Taxonomy" id="294381"/>
    <lineage>
        <taxon>Eukaryota</taxon>
        <taxon>Amoebozoa</taxon>
        <taxon>Evosea</taxon>
        <taxon>Archamoebae</taxon>
        <taxon>Mastigamoebida</taxon>
        <taxon>Entamoebidae</taxon>
        <taxon>Entamoeba</taxon>
    </lineage>
</organism>
<dbReference type="Proteomes" id="UP000001926">
    <property type="component" value="Partially assembled WGS sequence"/>
</dbReference>
<evidence type="ECO:0000313" key="2">
    <source>
        <dbReference type="EMBL" id="EDS89545.1"/>
    </source>
</evidence>
<keyword evidence="1" id="KW-0732">Signal</keyword>
<name>B1N3B1_ENTH1</name>
<dbReference type="GeneID" id="6219643"/>
<dbReference type="RefSeq" id="XP_001913677.1">
    <property type="nucleotide sequence ID" value="XM_001913642.1"/>
</dbReference>
<dbReference type="VEuPathDB" id="AmoebaDB:EHI_030730"/>
<feature type="signal peptide" evidence="1">
    <location>
        <begin position="1"/>
        <end position="21"/>
    </location>
</feature>
<reference evidence="2" key="1">
    <citation type="journal article" date="2005" name="Nature">
        <title>The genome of the protist parasite Entamoeba histolytica.</title>
        <authorList>
            <person name="Loftus B."/>
            <person name="Anderson I."/>
            <person name="Davies R."/>
            <person name="Alsmark U.C."/>
            <person name="Samuelson J."/>
            <person name="Amedeo P."/>
            <person name="Roncaglia P."/>
            <person name="Berriman M."/>
            <person name="Hirt R.P."/>
            <person name="Mann B.J."/>
            <person name="Nozaki T."/>
            <person name="Suh B."/>
            <person name="Pop M."/>
            <person name="Duchene M."/>
            <person name="Ackers J."/>
            <person name="Tannich E."/>
            <person name="Leippe M."/>
            <person name="Hofer M."/>
            <person name="Bruchhaus I."/>
            <person name="Willhoeft U."/>
            <person name="Bhattacharya A."/>
            <person name="Chillingworth T."/>
            <person name="Churcher C."/>
            <person name="Hance Z."/>
            <person name="Harris B."/>
            <person name="Harris D."/>
            <person name="Jagels K."/>
            <person name="Moule S."/>
            <person name="Mungall K."/>
            <person name="Ormond D."/>
            <person name="Squares R."/>
            <person name="Whitehead S."/>
            <person name="Quail M.A."/>
            <person name="Rabbinowitsch E."/>
            <person name="Norbertczak H."/>
            <person name="Price C."/>
            <person name="Wang Z."/>
            <person name="Guillen N."/>
            <person name="Gilchrist C."/>
            <person name="Stroup S.E."/>
            <person name="Bhattacharya S."/>
            <person name="Lohia A."/>
            <person name="Foster P.G."/>
            <person name="Sicheritz-Ponten T."/>
            <person name="Weber C."/>
            <person name="Singh U."/>
            <person name="Mukherjee C."/>
            <person name="El-Sayed N.M."/>
            <person name="Petri W.A.Jr."/>
            <person name="Clark C.G."/>
            <person name="Embley T.M."/>
            <person name="Barrell B."/>
            <person name="Fraser C.M."/>
            <person name="Hall N."/>
        </authorList>
    </citation>
    <scope>NUCLEOTIDE SEQUENCE [LARGE SCALE GENOMIC DNA]</scope>
    <source>
        <strain evidence="2">HM-1:IMSS</strain>
    </source>
</reference>
<dbReference type="VEuPathDB" id="AmoebaDB:KM1_209880"/>
<dbReference type="VEuPathDB" id="AmoebaDB:EHI7A_125750"/>
<proteinExistence type="predicted"/>
<dbReference type="AlphaFoldDB" id="B1N3B1"/>